<evidence type="ECO:0000259" key="7">
    <source>
        <dbReference type="Pfam" id="PF05175"/>
    </source>
</evidence>
<dbReference type="GO" id="GO:0016430">
    <property type="term" value="F:tRNA (adenine-N6)-methyltransferase activity"/>
    <property type="evidence" value="ECO:0007669"/>
    <property type="project" value="UniProtKB-UniRule"/>
</dbReference>
<dbReference type="InterPro" id="IPR007848">
    <property type="entry name" value="Small_mtfrase_dom"/>
</dbReference>
<protein>
    <recommendedName>
        <fullName evidence="6">tRNA1(Val) (adenine(37)-N6)-methyltransferase</fullName>
        <ecNumber evidence="6">2.1.1.223</ecNumber>
    </recommendedName>
    <alternativeName>
        <fullName evidence="6">tRNA m6A37 methyltransferase</fullName>
    </alternativeName>
</protein>
<dbReference type="InterPro" id="IPR002052">
    <property type="entry name" value="DNA_methylase_N6_adenine_CS"/>
</dbReference>
<keyword evidence="4 6" id="KW-0949">S-adenosyl-L-methionine</keyword>
<dbReference type="GO" id="GO:0032259">
    <property type="term" value="P:methylation"/>
    <property type="evidence" value="ECO:0007669"/>
    <property type="project" value="UniProtKB-KW"/>
</dbReference>
<feature type="domain" description="Methyltransferase small" evidence="7">
    <location>
        <begin position="40"/>
        <end position="120"/>
    </location>
</feature>
<dbReference type="GO" id="GO:0008033">
    <property type="term" value="P:tRNA processing"/>
    <property type="evidence" value="ECO:0007669"/>
    <property type="project" value="UniProtKB-UniRule"/>
</dbReference>
<evidence type="ECO:0000256" key="6">
    <source>
        <dbReference type="HAMAP-Rule" id="MF_01872"/>
    </source>
</evidence>
<dbReference type="GO" id="GO:0005737">
    <property type="term" value="C:cytoplasm"/>
    <property type="evidence" value="ECO:0007669"/>
    <property type="project" value="UniProtKB-SubCell"/>
</dbReference>
<evidence type="ECO:0000313" key="8">
    <source>
        <dbReference type="EMBL" id="OQP59973.1"/>
    </source>
</evidence>
<dbReference type="Pfam" id="PF05175">
    <property type="entry name" value="MTS"/>
    <property type="match status" value="1"/>
</dbReference>
<evidence type="ECO:0000256" key="5">
    <source>
        <dbReference type="ARBA" id="ARBA00022694"/>
    </source>
</evidence>
<name>A0A1V9FNQ3_9BACT</name>
<dbReference type="AlphaFoldDB" id="A0A1V9FNQ3"/>
<evidence type="ECO:0000256" key="3">
    <source>
        <dbReference type="ARBA" id="ARBA00022679"/>
    </source>
</evidence>
<dbReference type="OrthoDB" id="5383291at2"/>
<dbReference type="GO" id="GO:0003676">
    <property type="term" value="F:nucleic acid binding"/>
    <property type="evidence" value="ECO:0007669"/>
    <property type="project" value="InterPro"/>
</dbReference>
<evidence type="ECO:0000313" key="9">
    <source>
        <dbReference type="Proteomes" id="UP000192796"/>
    </source>
</evidence>
<gene>
    <name evidence="8" type="ORF">A3860_35620</name>
</gene>
<comment type="similarity">
    <text evidence="6">Belongs to the methyltransferase superfamily. tRNA (adenine-N(6)-)-methyltransferase family.</text>
</comment>
<dbReference type="Proteomes" id="UP000192796">
    <property type="component" value="Unassembled WGS sequence"/>
</dbReference>
<keyword evidence="1 6" id="KW-0963">Cytoplasm</keyword>
<evidence type="ECO:0000256" key="1">
    <source>
        <dbReference type="ARBA" id="ARBA00022490"/>
    </source>
</evidence>
<keyword evidence="3 6" id="KW-0808">Transferase</keyword>
<dbReference type="CDD" id="cd02440">
    <property type="entry name" value="AdoMet_MTases"/>
    <property type="match status" value="1"/>
</dbReference>
<keyword evidence="2 6" id="KW-0489">Methyltransferase</keyword>
<comment type="catalytic activity">
    <reaction evidence="6">
        <text>adenosine(37) in tRNA1(Val) + S-adenosyl-L-methionine = N(6)-methyladenosine(37) in tRNA1(Val) + S-adenosyl-L-homocysteine + H(+)</text>
        <dbReference type="Rhea" id="RHEA:43160"/>
        <dbReference type="Rhea" id="RHEA-COMP:10369"/>
        <dbReference type="Rhea" id="RHEA-COMP:10370"/>
        <dbReference type="ChEBI" id="CHEBI:15378"/>
        <dbReference type="ChEBI" id="CHEBI:57856"/>
        <dbReference type="ChEBI" id="CHEBI:59789"/>
        <dbReference type="ChEBI" id="CHEBI:74411"/>
        <dbReference type="ChEBI" id="CHEBI:74449"/>
        <dbReference type="EC" id="2.1.1.223"/>
    </reaction>
</comment>
<reference evidence="8 9" key="1">
    <citation type="submission" date="2016-03" db="EMBL/GenBank/DDBJ databases">
        <title>Niastella vici sp. nov., isolated from farmland soil.</title>
        <authorList>
            <person name="Chen L."/>
            <person name="Wang D."/>
            <person name="Yang S."/>
            <person name="Wang G."/>
        </authorList>
    </citation>
    <scope>NUCLEOTIDE SEQUENCE [LARGE SCALE GENOMIC DNA]</scope>
    <source>
        <strain evidence="8 9">DJ57</strain>
    </source>
</reference>
<comment type="function">
    <text evidence="6">Specifically methylates the adenine in position 37 of tRNA(1)(Val) (anticodon cmo5UAC).</text>
</comment>
<sequence length="237" mass="27271">MANSYFQFKQFTIHQDQVAMKVCTDACILGAWFSAKIPQYTTVLDIGSGTGLLMMMLAQRSQAAIHGIEIDLTAYKQLKENTSQNDWKTRLKVFPGDARSFRFPMQYEFIISNPPFFEDDLQPADDREQTAKHSKHLTLDELVQVISANLQPHGAFGILLPYHRWEYFNQLATGASFSLTEKLFVRQSPGHPFFRAILHYTRTPDDFAPTFELTIRNATGGYTPEFVELMKDYYLYL</sequence>
<proteinExistence type="inferred from homology"/>
<dbReference type="PANTHER" id="PTHR47739:SF1">
    <property type="entry name" value="TRNA1(VAL) (ADENINE(37)-N6)-METHYLTRANSFERASE"/>
    <property type="match status" value="1"/>
</dbReference>
<dbReference type="EC" id="2.1.1.223" evidence="6"/>
<dbReference type="EMBL" id="LVYD01000070">
    <property type="protein sequence ID" value="OQP59973.1"/>
    <property type="molecule type" value="Genomic_DNA"/>
</dbReference>
<dbReference type="SUPFAM" id="SSF53335">
    <property type="entry name" value="S-adenosyl-L-methionine-dependent methyltransferases"/>
    <property type="match status" value="1"/>
</dbReference>
<dbReference type="PANTHER" id="PTHR47739">
    <property type="entry name" value="TRNA1(VAL) (ADENINE(37)-N6)-METHYLTRANSFERASE"/>
    <property type="match status" value="1"/>
</dbReference>
<comment type="caution">
    <text evidence="8">The sequence shown here is derived from an EMBL/GenBank/DDBJ whole genome shotgun (WGS) entry which is preliminary data.</text>
</comment>
<dbReference type="HAMAP" id="MF_01872">
    <property type="entry name" value="tRNA_methyltr_YfiC"/>
    <property type="match status" value="1"/>
</dbReference>
<dbReference type="InterPro" id="IPR029063">
    <property type="entry name" value="SAM-dependent_MTases_sf"/>
</dbReference>
<keyword evidence="9" id="KW-1185">Reference proteome</keyword>
<dbReference type="InterPro" id="IPR050210">
    <property type="entry name" value="tRNA_Adenine-N(6)_MTase"/>
</dbReference>
<organism evidence="8 9">
    <name type="scientific">Niastella vici</name>
    <dbReference type="NCBI Taxonomy" id="1703345"/>
    <lineage>
        <taxon>Bacteria</taxon>
        <taxon>Pseudomonadati</taxon>
        <taxon>Bacteroidota</taxon>
        <taxon>Chitinophagia</taxon>
        <taxon>Chitinophagales</taxon>
        <taxon>Chitinophagaceae</taxon>
        <taxon>Niastella</taxon>
    </lineage>
</organism>
<dbReference type="InterPro" id="IPR022882">
    <property type="entry name" value="tRNA_adenine-N6_MeTrfase"/>
</dbReference>
<accession>A0A1V9FNQ3</accession>
<dbReference type="STRING" id="1703345.A3860_35620"/>
<dbReference type="RefSeq" id="WP_081153929.1">
    <property type="nucleotide sequence ID" value="NZ_LVYD01000070.1"/>
</dbReference>
<dbReference type="Gene3D" id="3.40.50.150">
    <property type="entry name" value="Vaccinia Virus protein VP39"/>
    <property type="match status" value="1"/>
</dbReference>
<comment type="subcellular location">
    <subcellularLocation>
        <location evidence="6">Cytoplasm</location>
    </subcellularLocation>
</comment>
<evidence type="ECO:0000256" key="4">
    <source>
        <dbReference type="ARBA" id="ARBA00022691"/>
    </source>
</evidence>
<keyword evidence="5 6" id="KW-0819">tRNA processing</keyword>
<evidence type="ECO:0000256" key="2">
    <source>
        <dbReference type="ARBA" id="ARBA00022603"/>
    </source>
</evidence>
<dbReference type="PROSITE" id="PS00092">
    <property type="entry name" value="N6_MTASE"/>
    <property type="match status" value="1"/>
</dbReference>